<feature type="transmembrane region" description="Helical" evidence="1">
    <location>
        <begin position="12"/>
        <end position="33"/>
    </location>
</feature>
<keyword evidence="1" id="KW-0472">Membrane</keyword>
<feature type="transmembrane region" description="Helical" evidence="1">
    <location>
        <begin position="109"/>
        <end position="131"/>
    </location>
</feature>
<dbReference type="RefSeq" id="WP_072966145.1">
    <property type="nucleotide sequence ID" value="NZ_FRAJ01000006.1"/>
</dbReference>
<keyword evidence="3" id="KW-1185">Reference proteome</keyword>
<protein>
    <submittedName>
        <fullName evidence="2">Uncharacterized protein</fullName>
    </submittedName>
</protein>
<gene>
    <name evidence="2" type="ORF">SAMN02745883_00862</name>
</gene>
<name>A0A1M6NFP5_9FIRM</name>
<proteinExistence type="predicted"/>
<reference evidence="2 3" key="1">
    <citation type="submission" date="2016-11" db="EMBL/GenBank/DDBJ databases">
        <authorList>
            <person name="Jaros S."/>
            <person name="Januszkiewicz K."/>
            <person name="Wedrychowicz H."/>
        </authorList>
    </citation>
    <scope>NUCLEOTIDE SEQUENCE [LARGE SCALE GENOMIC DNA]</scope>
    <source>
        <strain evidence="2 3">DSM 14501</strain>
    </source>
</reference>
<dbReference type="EMBL" id="FRAJ01000006">
    <property type="protein sequence ID" value="SHJ94454.1"/>
    <property type="molecule type" value="Genomic_DNA"/>
</dbReference>
<evidence type="ECO:0000256" key="1">
    <source>
        <dbReference type="SAM" id="Phobius"/>
    </source>
</evidence>
<accession>A0A1M6NFP5</accession>
<keyword evidence="1" id="KW-0812">Transmembrane</keyword>
<evidence type="ECO:0000313" key="3">
    <source>
        <dbReference type="Proteomes" id="UP000184082"/>
    </source>
</evidence>
<evidence type="ECO:0000313" key="2">
    <source>
        <dbReference type="EMBL" id="SHJ94454.1"/>
    </source>
</evidence>
<sequence length="142" mass="16864">MNIKKSKIHFEKFFNLNIAFLYFYAIVFLNILHRIEYFKINKYEIIGSCIELVGPLVIYISYLILNKCKYDENKKAAIFVYINIFSLFSLPFLAKYIMERQKMPSIEMVLISLVMDVFVAIIFYISIFGLVRRIVEKSKENS</sequence>
<feature type="transmembrane region" description="Helical" evidence="1">
    <location>
        <begin position="77"/>
        <end position="97"/>
    </location>
</feature>
<organism evidence="2 3">
    <name type="scientific">Caminicella sporogenes DSM 14501</name>
    <dbReference type="NCBI Taxonomy" id="1121266"/>
    <lineage>
        <taxon>Bacteria</taxon>
        <taxon>Bacillati</taxon>
        <taxon>Bacillota</taxon>
        <taxon>Clostridia</taxon>
        <taxon>Peptostreptococcales</taxon>
        <taxon>Caminicellaceae</taxon>
        <taxon>Caminicella</taxon>
    </lineage>
</organism>
<dbReference type="STRING" id="1121266.SAMN02745883_00862"/>
<keyword evidence="1" id="KW-1133">Transmembrane helix</keyword>
<feature type="transmembrane region" description="Helical" evidence="1">
    <location>
        <begin position="45"/>
        <end position="65"/>
    </location>
</feature>
<dbReference type="AlphaFoldDB" id="A0A1M6NFP5"/>
<dbReference type="Proteomes" id="UP000184082">
    <property type="component" value="Unassembled WGS sequence"/>
</dbReference>